<comment type="caution">
    <text evidence="1">The sequence shown here is derived from an EMBL/GenBank/DDBJ whole genome shotgun (WGS) entry which is preliminary data.</text>
</comment>
<organism evidence="1 2">
    <name type="scientific">Gracilimonas halophila</name>
    <dbReference type="NCBI Taxonomy" id="1834464"/>
    <lineage>
        <taxon>Bacteria</taxon>
        <taxon>Pseudomonadati</taxon>
        <taxon>Balneolota</taxon>
        <taxon>Balneolia</taxon>
        <taxon>Balneolales</taxon>
        <taxon>Balneolaceae</taxon>
        <taxon>Gracilimonas</taxon>
    </lineage>
</organism>
<accession>A0ABW5JH42</accession>
<gene>
    <name evidence="1" type="ORF">ACFSVN_06375</name>
</gene>
<protein>
    <submittedName>
        <fullName evidence="1">Uncharacterized protein</fullName>
    </submittedName>
</protein>
<name>A0ABW5JH42_9BACT</name>
<keyword evidence="2" id="KW-1185">Reference proteome</keyword>
<evidence type="ECO:0000313" key="1">
    <source>
        <dbReference type="EMBL" id="MFD2532064.1"/>
    </source>
</evidence>
<proteinExistence type="predicted"/>
<evidence type="ECO:0000313" key="2">
    <source>
        <dbReference type="Proteomes" id="UP001597460"/>
    </source>
</evidence>
<dbReference type="Proteomes" id="UP001597460">
    <property type="component" value="Unassembled WGS sequence"/>
</dbReference>
<sequence length="142" mass="15752">MKENKSPSAFKALSKEEVLDQLGLNEEYWKKREAIMIEKADYLNTKFKLNERSEEEIKSLFKVLYQNSVSQNTLSKGSNCQAQFEADIASAHATYDFMIYYGCTVLALRTGPGGYAACAAGSVYNATLAVAEAIDAYNACME</sequence>
<dbReference type="EMBL" id="JBHULI010000024">
    <property type="protein sequence ID" value="MFD2532064.1"/>
    <property type="molecule type" value="Genomic_DNA"/>
</dbReference>
<reference evidence="2" key="1">
    <citation type="journal article" date="2019" name="Int. J. Syst. Evol. Microbiol.">
        <title>The Global Catalogue of Microorganisms (GCM) 10K type strain sequencing project: providing services to taxonomists for standard genome sequencing and annotation.</title>
        <authorList>
            <consortium name="The Broad Institute Genomics Platform"/>
            <consortium name="The Broad Institute Genome Sequencing Center for Infectious Disease"/>
            <person name="Wu L."/>
            <person name="Ma J."/>
        </authorList>
    </citation>
    <scope>NUCLEOTIDE SEQUENCE [LARGE SCALE GENOMIC DNA]</scope>
    <source>
        <strain evidence="2">KCTC 52042</strain>
    </source>
</reference>
<dbReference type="RefSeq" id="WP_390300171.1">
    <property type="nucleotide sequence ID" value="NZ_JBHULI010000024.1"/>
</dbReference>